<evidence type="ECO:0000313" key="2">
    <source>
        <dbReference type="EMBL" id="GAA2012264.1"/>
    </source>
</evidence>
<evidence type="ECO:0000313" key="3">
    <source>
        <dbReference type="Proteomes" id="UP001500755"/>
    </source>
</evidence>
<dbReference type="RefSeq" id="WP_344310118.1">
    <property type="nucleotide sequence ID" value="NZ_BAAANO010000025.1"/>
</dbReference>
<keyword evidence="3" id="KW-1185">Reference proteome</keyword>
<evidence type="ECO:0000256" key="1">
    <source>
        <dbReference type="SAM" id="Phobius"/>
    </source>
</evidence>
<sequence length="146" mass="15511">MQPAAGATPWFLGLVGAYVPVLGTLVLAVIGLVGKKPEGPMWPAESLARWRNGWNWNISCGIYTLIAAVIGVIGIVLMVNGDADGNGGVSFGESPAASVGIVLWASACIFVFLLCQVQFWVAIVCGIRANTRKPTRMWPTFPARKP</sequence>
<organism evidence="2 3">
    <name type="scientific">Brevibacterium samyangense</name>
    <dbReference type="NCBI Taxonomy" id="366888"/>
    <lineage>
        <taxon>Bacteria</taxon>
        <taxon>Bacillati</taxon>
        <taxon>Actinomycetota</taxon>
        <taxon>Actinomycetes</taxon>
        <taxon>Micrococcales</taxon>
        <taxon>Brevibacteriaceae</taxon>
        <taxon>Brevibacterium</taxon>
    </lineage>
</organism>
<keyword evidence="1" id="KW-0472">Membrane</keyword>
<gene>
    <name evidence="2" type="ORF">GCM10009755_24650</name>
</gene>
<comment type="caution">
    <text evidence="2">The sequence shown here is derived from an EMBL/GenBank/DDBJ whole genome shotgun (WGS) entry which is preliminary data.</text>
</comment>
<proteinExistence type="predicted"/>
<reference evidence="2 3" key="1">
    <citation type="journal article" date="2019" name="Int. J. Syst. Evol. Microbiol.">
        <title>The Global Catalogue of Microorganisms (GCM) 10K type strain sequencing project: providing services to taxonomists for standard genome sequencing and annotation.</title>
        <authorList>
            <consortium name="The Broad Institute Genomics Platform"/>
            <consortium name="The Broad Institute Genome Sequencing Center for Infectious Disease"/>
            <person name="Wu L."/>
            <person name="Ma J."/>
        </authorList>
    </citation>
    <scope>NUCLEOTIDE SEQUENCE [LARGE SCALE GENOMIC DNA]</scope>
    <source>
        <strain evidence="2 3">JCM 14546</strain>
    </source>
</reference>
<keyword evidence="1" id="KW-1133">Transmembrane helix</keyword>
<accession>A0ABN2TK33</accession>
<feature type="transmembrane region" description="Helical" evidence="1">
    <location>
        <begin position="54"/>
        <end position="79"/>
    </location>
</feature>
<keyword evidence="1" id="KW-0812">Transmembrane</keyword>
<evidence type="ECO:0008006" key="4">
    <source>
        <dbReference type="Google" id="ProtNLM"/>
    </source>
</evidence>
<protein>
    <recommendedName>
        <fullName evidence="4">DUF4870 domain-containing protein</fullName>
    </recommendedName>
</protein>
<feature type="transmembrane region" description="Helical" evidence="1">
    <location>
        <begin position="99"/>
        <end position="127"/>
    </location>
</feature>
<dbReference type="Proteomes" id="UP001500755">
    <property type="component" value="Unassembled WGS sequence"/>
</dbReference>
<feature type="transmembrane region" description="Helical" evidence="1">
    <location>
        <begin position="12"/>
        <end position="33"/>
    </location>
</feature>
<dbReference type="EMBL" id="BAAANO010000025">
    <property type="protein sequence ID" value="GAA2012264.1"/>
    <property type="molecule type" value="Genomic_DNA"/>
</dbReference>
<name>A0ABN2TK33_9MICO</name>